<organism evidence="2 3">
    <name type="scientific">Staurois parvus</name>
    <dbReference type="NCBI Taxonomy" id="386267"/>
    <lineage>
        <taxon>Eukaryota</taxon>
        <taxon>Metazoa</taxon>
        <taxon>Chordata</taxon>
        <taxon>Craniata</taxon>
        <taxon>Vertebrata</taxon>
        <taxon>Euteleostomi</taxon>
        <taxon>Amphibia</taxon>
        <taxon>Batrachia</taxon>
        <taxon>Anura</taxon>
        <taxon>Neobatrachia</taxon>
        <taxon>Ranoidea</taxon>
        <taxon>Ranidae</taxon>
        <taxon>Staurois</taxon>
    </lineage>
</organism>
<comment type="caution">
    <text evidence="2">The sequence shown here is derived from an EMBL/GenBank/DDBJ whole genome shotgun (WGS) entry which is preliminary data.</text>
</comment>
<protein>
    <recommendedName>
        <fullName evidence="4">Transposase</fullName>
    </recommendedName>
</protein>
<dbReference type="EMBL" id="CATNWA010004258">
    <property type="protein sequence ID" value="CAI9547398.1"/>
    <property type="molecule type" value="Genomic_DNA"/>
</dbReference>
<evidence type="ECO:0000256" key="1">
    <source>
        <dbReference type="SAM" id="MobiDB-lite"/>
    </source>
</evidence>
<evidence type="ECO:0000313" key="2">
    <source>
        <dbReference type="EMBL" id="CAI9547398.1"/>
    </source>
</evidence>
<feature type="region of interest" description="Disordered" evidence="1">
    <location>
        <begin position="68"/>
        <end position="92"/>
    </location>
</feature>
<feature type="compositionally biased region" description="Basic residues" evidence="1">
    <location>
        <begin position="81"/>
        <end position="91"/>
    </location>
</feature>
<dbReference type="InterPro" id="IPR009057">
    <property type="entry name" value="Homeodomain-like_sf"/>
</dbReference>
<evidence type="ECO:0008006" key="4">
    <source>
        <dbReference type="Google" id="ProtNLM"/>
    </source>
</evidence>
<proteinExistence type="predicted"/>
<accession>A0ABN9BIS3</accession>
<keyword evidence="3" id="KW-1185">Reference proteome</keyword>
<name>A0ABN9BIS3_9NEOB</name>
<dbReference type="Proteomes" id="UP001162483">
    <property type="component" value="Unassembled WGS sequence"/>
</dbReference>
<evidence type="ECO:0000313" key="3">
    <source>
        <dbReference type="Proteomes" id="UP001162483"/>
    </source>
</evidence>
<dbReference type="InterPro" id="IPR036388">
    <property type="entry name" value="WH-like_DNA-bd_sf"/>
</dbReference>
<reference evidence="2" key="1">
    <citation type="submission" date="2023-05" db="EMBL/GenBank/DDBJ databases">
        <authorList>
            <person name="Stuckert A."/>
        </authorList>
    </citation>
    <scope>NUCLEOTIDE SEQUENCE</scope>
</reference>
<dbReference type="SUPFAM" id="SSF46689">
    <property type="entry name" value="Homeodomain-like"/>
    <property type="match status" value="1"/>
</dbReference>
<sequence length="156" mass="17290">MQTASTNICERMGRSQELSEFKRGTMIGCHLCNKSIHEISLLLNIPPSTVSGIITKWEQLGITTTELQSGRPRKMTERGQHMQKHTVRRSHQLSAEKVAKDLQTLTSCGLRSAQQQSVENFMEWVSMAEQLHPSLISPSTMQSIGCSGVKHAATGL</sequence>
<gene>
    <name evidence="2" type="ORF">SPARVUS_LOCUS2981127</name>
</gene>
<dbReference type="Gene3D" id="1.10.10.10">
    <property type="entry name" value="Winged helix-like DNA-binding domain superfamily/Winged helix DNA-binding domain"/>
    <property type="match status" value="1"/>
</dbReference>